<accession>A0A8B8GHP6</accession>
<dbReference type="AlphaFoldDB" id="A0A8B8GHP6"/>
<evidence type="ECO:0000313" key="1">
    <source>
        <dbReference type="Proteomes" id="UP000694846"/>
    </source>
</evidence>
<organism evidence="1 2">
    <name type="scientific">Sipha flava</name>
    <name type="common">yellow sugarcane aphid</name>
    <dbReference type="NCBI Taxonomy" id="143950"/>
    <lineage>
        <taxon>Eukaryota</taxon>
        <taxon>Metazoa</taxon>
        <taxon>Ecdysozoa</taxon>
        <taxon>Arthropoda</taxon>
        <taxon>Hexapoda</taxon>
        <taxon>Insecta</taxon>
        <taxon>Pterygota</taxon>
        <taxon>Neoptera</taxon>
        <taxon>Paraneoptera</taxon>
        <taxon>Hemiptera</taxon>
        <taxon>Sternorrhyncha</taxon>
        <taxon>Aphidomorpha</taxon>
        <taxon>Aphidoidea</taxon>
        <taxon>Aphididae</taxon>
        <taxon>Sipha</taxon>
    </lineage>
</organism>
<proteinExistence type="predicted"/>
<reference evidence="2" key="1">
    <citation type="submission" date="2025-08" db="UniProtKB">
        <authorList>
            <consortium name="RefSeq"/>
        </authorList>
    </citation>
    <scope>IDENTIFICATION</scope>
    <source>
        <tissue evidence="2">Whole body</tissue>
    </source>
</reference>
<dbReference type="GO" id="GO:0003676">
    <property type="term" value="F:nucleic acid binding"/>
    <property type="evidence" value="ECO:0007669"/>
    <property type="project" value="InterPro"/>
</dbReference>
<sequence length="198" mass="23190">MPHSDKVDKLFIYWEYKEHPVHSFFYNLERNLRTYGSFSKRVNNLKQRRGDALGEEVEENLLAYVRANPRSSTRHVGRELGISHTTVCKDGASAHNVHKVRDYLNAQFQNRWLGIYGPIEWPPRSPDLTPLDFFLWGHLKTIVYADPSINLQNLKDKITATCNQLTDEQITAATNKEFMRRVEACFVYGEEQFEQFIH</sequence>
<dbReference type="Gene3D" id="3.30.420.10">
    <property type="entry name" value="Ribonuclease H-like superfamily/Ribonuclease H"/>
    <property type="match status" value="1"/>
</dbReference>
<protein>
    <submittedName>
        <fullName evidence="2">Uncharacterized protein LOC112692166</fullName>
    </submittedName>
</protein>
<evidence type="ECO:0000313" key="2">
    <source>
        <dbReference type="RefSeq" id="XP_025422523.1"/>
    </source>
</evidence>
<dbReference type="InterPro" id="IPR036397">
    <property type="entry name" value="RNaseH_sf"/>
</dbReference>
<dbReference type="Proteomes" id="UP000694846">
    <property type="component" value="Unplaced"/>
</dbReference>
<gene>
    <name evidence="2" type="primary">LOC112692166</name>
</gene>
<name>A0A8B8GHP6_9HEMI</name>
<dbReference type="PANTHER" id="PTHR47326">
    <property type="entry name" value="TRANSPOSABLE ELEMENT TC3 TRANSPOSASE-LIKE PROTEIN"/>
    <property type="match status" value="1"/>
</dbReference>
<keyword evidence="1" id="KW-1185">Reference proteome</keyword>
<dbReference type="GeneID" id="112692166"/>
<dbReference type="RefSeq" id="XP_025422523.1">
    <property type="nucleotide sequence ID" value="XM_025566738.1"/>
</dbReference>
<dbReference type="PANTHER" id="PTHR47326:SF1">
    <property type="entry name" value="HTH PSQ-TYPE DOMAIN-CONTAINING PROTEIN"/>
    <property type="match status" value="1"/>
</dbReference>
<dbReference type="OrthoDB" id="10024802at2759"/>